<keyword evidence="10" id="KW-1185">Reference proteome</keyword>
<feature type="transmembrane region" description="Helical" evidence="8">
    <location>
        <begin position="278"/>
        <end position="303"/>
    </location>
</feature>
<dbReference type="RefSeq" id="WP_182808314.1">
    <property type="nucleotide sequence ID" value="NZ_JACJFM010000007.1"/>
</dbReference>
<feature type="transmembrane region" description="Helical" evidence="8">
    <location>
        <begin position="167"/>
        <end position="188"/>
    </location>
</feature>
<evidence type="ECO:0000313" key="9">
    <source>
        <dbReference type="EMBL" id="MBB1486536.1"/>
    </source>
</evidence>
<proteinExistence type="inferred from homology"/>
<reference evidence="9 10" key="1">
    <citation type="submission" date="2020-08" db="EMBL/GenBank/DDBJ databases">
        <title>Oceanospirillum sp. nov. isolated from marine sediment.</title>
        <authorList>
            <person name="Ji X."/>
        </authorList>
    </citation>
    <scope>NUCLEOTIDE SEQUENCE [LARGE SCALE GENOMIC DNA]</scope>
    <source>
        <strain evidence="9 10">D5</strain>
    </source>
</reference>
<feature type="transmembrane region" description="Helical" evidence="8">
    <location>
        <begin position="250"/>
        <end position="271"/>
    </location>
</feature>
<evidence type="ECO:0000256" key="5">
    <source>
        <dbReference type="ARBA" id="ARBA00022692"/>
    </source>
</evidence>
<dbReference type="Pfam" id="PF03547">
    <property type="entry name" value="Mem_trans"/>
    <property type="match status" value="1"/>
</dbReference>
<name>A0A839IQN8_9GAMM</name>
<evidence type="ECO:0000256" key="4">
    <source>
        <dbReference type="ARBA" id="ARBA00022475"/>
    </source>
</evidence>
<evidence type="ECO:0000256" key="8">
    <source>
        <dbReference type="SAM" id="Phobius"/>
    </source>
</evidence>
<feature type="transmembrane region" description="Helical" evidence="8">
    <location>
        <begin position="124"/>
        <end position="147"/>
    </location>
</feature>
<evidence type="ECO:0000313" key="10">
    <source>
        <dbReference type="Proteomes" id="UP000565262"/>
    </source>
</evidence>
<dbReference type="GO" id="GO:0005886">
    <property type="term" value="C:plasma membrane"/>
    <property type="evidence" value="ECO:0007669"/>
    <property type="project" value="UniProtKB-SubCell"/>
</dbReference>
<evidence type="ECO:0000256" key="7">
    <source>
        <dbReference type="ARBA" id="ARBA00023136"/>
    </source>
</evidence>
<dbReference type="PANTHER" id="PTHR36838">
    <property type="entry name" value="AUXIN EFFLUX CARRIER FAMILY PROTEIN"/>
    <property type="match status" value="1"/>
</dbReference>
<dbReference type="PANTHER" id="PTHR36838:SF4">
    <property type="entry name" value="AUXIN EFFLUX CARRIER FAMILY PROTEIN"/>
    <property type="match status" value="1"/>
</dbReference>
<evidence type="ECO:0000256" key="1">
    <source>
        <dbReference type="ARBA" id="ARBA00004651"/>
    </source>
</evidence>
<comment type="similarity">
    <text evidence="2">Belongs to the auxin efflux carrier (TC 2.A.69) family.</text>
</comment>
<keyword evidence="3" id="KW-0813">Transport</keyword>
<comment type="caution">
    <text evidence="9">The sequence shown here is derived from an EMBL/GenBank/DDBJ whole genome shotgun (WGS) entry which is preliminary data.</text>
</comment>
<protein>
    <submittedName>
        <fullName evidence="9">AEC family transporter</fullName>
    </submittedName>
</protein>
<feature type="transmembrane region" description="Helical" evidence="8">
    <location>
        <begin position="7"/>
        <end position="25"/>
    </location>
</feature>
<evidence type="ECO:0000256" key="3">
    <source>
        <dbReference type="ARBA" id="ARBA00022448"/>
    </source>
</evidence>
<dbReference type="InterPro" id="IPR004776">
    <property type="entry name" value="Mem_transp_PIN-like"/>
</dbReference>
<organism evidence="9 10">
    <name type="scientific">Oceanospirillum sediminis</name>
    <dbReference type="NCBI Taxonomy" id="2760088"/>
    <lineage>
        <taxon>Bacteria</taxon>
        <taxon>Pseudomonadati</taxon>
        <taxon>Pseudomonadota</taxon>
        <taxon>Gammaproteobacteria</taxon>
        <taxon>Oceanospirillales</taxon>
        <taxon>Oceanospirillaceae</taxon>
        <taxon>Oceanospirillum</taxon>
    </lineage>
</organism>
<comment type="subcellular location">
    <subcellularLocation>
        <location evidence="1">Cell membrane</location>
        <topology evidence="1">Multi-pass membrane protein</topology>
    </subcellularLocation>
</comment>
<sequence length="309" mass="32623">MTLILDALVPVFMVIMAGAVIRHLNFPGGDFWPLAERFTYFFLFPVMLISKMANARIEDVAIDQLALAIVILLAVMTLLMVILKPVLTRSGPSFTSIYQGGIRFNTYVVLAAAQAMYGNAGLTLAAVAMAIMIPLVNVLCVIIFSCYAGQAGGGIMGTVKAIIKNPLIVGCTVGMLLNLTGIGLPGWSAAAFDIASRAALPLGLLAVGVALDLKSIRSASWPLISSSVIKLAIMPVVTALIGLWLDLELLMISVLLLFAAMPTATSAYILARQLGGDAPLMATITTAQTLLAMISLPLILQFIHSGLLH</sequence>
<keyword evidence="7 8" id="KW-0472">Membrane</keyword>
<dbReference type="AlphaFoldDB" id="A0A839IQN8"/>
<feature type="transmembrane region" description="Helical" evidence="8">
    <location>
        <begin position="65"/>
        <end position="83"/>
    </location>
</feature>
<keyword evidence="6 8" id="KW-1133">Transmembrane helix</keyword>
<evidence type="ECO:0000256" key="2">
    <source>
        <dbReference type="ARBA" id="ARBA00010145"/>
    </source>
</evidence>
<keyword evidence="5 8" id="KW-0812">Transmembrane</keyword>
<dbReference type="EMBL" id="JACJFM010000007">
    <property type="protein sequence ID" value="MBB1486536.1"/>
    <property type="molecule type" value="Genomic_DNA"/>
</dbReference>
<keyword evidence="4" id="KW-1003">Cell membrane</keyword>
<feature type="transmembrane region" description="Helical" evidence="8">
    <location>
        <begin position="223"/>
        <end position="244"/>
    </location>
</feature>
<accession>A0A839IQN8</accession>
<gene>
    <name evidence="9" type="ORF">H4O21_07925</name>
</gene>
<feature type="transmembrane region" description="Helical" evidence="8">
    <location>
        <begin position="194"/>
        <end position="211"/>
    </location>
</feature>
<feature type="transmembrane region" description="Helical" evidence="8">
    <location>
        <begin position="37"/>
        <end position="53"/>
    </location>
</feature>
<dbReference type="Gene3D" id="1.20.1530.20">
    <property type="match status" value="1"/>
</dbReference>
<dbReference type="Proteomes" id="UP000565262">
    <property type="component" value="Unassembled WGS sequence"/>
</dbReference>
<dbReference type="InterPro" id="IPR038770">
    <property type="entry name" value="Na+/solute_symporter_sf"/>
</dbReference>
<evidence type="ECO:0000256" key="6">
    <source>
        <dbReference type="ARBA" id="ARBA00022989"/>
    </source>
</evidence>
<dbReference type="GO" id="GO:0055085">
    <property type="term" value="P:transmembrane transport"/>
    <property type="evidence" value="ECO:0007669"/>
    <property type="project" value="InterPro"/>
</dbReference>